<dbReference type="AlphaFoldDB" id="A0A0F7JZ90"/>
<reference evidence="2 3" key="1">
    <citation type="journal article" date="2015" name="Genome Announc.">
        <title>Complete Genome Sequence of Sedimenticola thiotaurini Strain SIP-G1, a Polyphosphate- and Polyhydroxyalkanoate-Accumulating Sulfur-Oxidizing Gammaproteobacterium Isolated from Salt Marsh Sediments.</title>
        <authorList>
            <person name="Flood B.E."/>
            <person name="Jones D.S."/>
            <person name="Bailey J.V."/>
        </authorList>
    </citation>
    <scope>NUCLEOTIDE SEQUENCE [LARGE SCALE GENOMIC DNA]</scope>
    <source>
        <strain evidence="2 3">SIP-G1</strain>
    </source>
</reference>
<protein>
    <submittedName>
        <fullName evidence="2">Beta-lactamase</fullName>
    </submittedName>
</protein>
<dbReference type="KEGG" id="seds:AAY24_16140"/>
<dbReference type="Gene3D" id="3.60.15.10">
    <property type="entry name" value="Ribonuclease Z/Hydroxyacylglutathione hydrolase-like"/>
    <property type="match status" value="1"/>
</dbReference>
<evidence type="ECO:0000313" key="3">
    <source>
        <dbReference type="Proteomes" id="UP000034410"/>
    </source>
</evidence>
<proteinExistence type="predicted"/>
<dbReference type="Proteomes" id="UP000034410">
    <property type="component" value="Chromosome"/>
</dbReference>
<sequence length="253" mass="27688">MRFASLGSGSRGNATLIECGTTRLLLDCGFAARETERRLGLLGVAPESLSAILVTHEHQDHIKGVGPLARRYDLPVWITHGTYRQGRCGELPDPQLIHSHQAPFRIGAINVQPYPVPHDAREPVQYVFSSAGTSLGVLTDSGSITPHIQQMLAGCHALLLEFNHDLAMLNSGPYPPSLQRRVGGRLGHLNNEQAVGLLADLDHARLRHLVVAHVSEQNNDPDKVRDTILSRLPELAPRLTLTSQGEVSPWFEV</sequence>
<gene>
    <name evidence="2" type="ORF">AAY24_16140</name>
</gene>
<dbReference type="PATRIC" id="fig|1543721.4.peg.3333"/>
<keyword evidence="3" id="KW-1185">Reference proteome</keyword>
<name>A0A0F7JZ90_9GAMM</name>
<dbReference type="SMART" id="SM00849">
    <property type="entry name" value="Lactamase_B"/>
    <property type="match status" value="1"/>
</dbReference>
<dbReference type="PANTHER" id="PTHR47619">
    <property type="entry name" value="METALLO-HYDROLASE YYCJ-RELATED"/>
    <property type="match status" value="1"/>
</dbReference>
<evidence type="ECO:0000313" key="2">
    <source>
        <dbReference type="EMBL" id="AKH21636.1"/>
    </source>
</evidence>
<feature type="domain" description="Metallo-beta-lactamase" evidence="1">
    <location>
        <begin position="11"/>
        <end position="188"/>
    </location>
</feature>
<evidence type="ECO:0000259" key="1">
    <source>
        <dbReference type="SMART" id="SM00849"/>
    </source>
</evidence>
<dbReference type="OrthoDB" id="9803916at2"/>
<dbReference type="InterPro" id="IPR036866">
    <property type="entry name" value="RibonucZ/Hydroxyglut_hydro"/>
</dbReference>
<dbReference type="InterPro" id="IPR052533">
    <property type="entry name" value="WalJ/YycJ-like"/>
</dbReference>
<dbReference type="PANTHER" id="PTHR47619:SF1">
    <property type="entry name" value="EXODEOXYRIBONUCLEASE WALJ"/>
    <property type="match status" value="1"/>
</dbReference>
<organism evidence="2 3">
    <name type="scientific">Sedimenticola thiotaurini</name>
    <dbReference type="NCBI Taxonomy" id="1543721"/>
    <lineage>
        <taxon>Bacteria</taxon>
        <taxon>Pseudomonadati</taxon>
        <taxon>Pseudomonadota</taxon>
        <taxon>Gammaproteobacteria</taxon>
        <taxon>Chromatiales</taxon>
        <taxon>Sedimenticolaceae</taxon>
        <taxon>Sedimenticola</taxon>
    </lineage>
</organism>
<dbReference type="RefSeq" id="WP_046860557.1">
    <property type="nucleotide sequence ID" value="NZ_CP011412.1"/>
</dbReference>
<dbReference type="Pfam" id="PF12706">
    <property type="entry name" value="Lactamase_B_2"/>
    <property type="match status" value="1"/>
</dbReference>
<accession>A0A0F7JZ90</accession>
<dbReference type="InterPro" id="IPR001279">
    <property type="entry name" value="Metallo-B-lactamas"/>
</dbReference>
<dbReference type="EMBL" id="CP011412">
    <property type="protein sequence ID" value="AKH21636.1"/>
    <property type="molecule type" value="Genomic_DNA"/>
</dbReference>
<dbReference type="SUPFAM" id="SSF56281">
    <property type="entry name" value="Metallo-hydrolase/oxidoreductase"/>
    <property type="match status" value="1"/>
</dbReference>